<reference evidence="1 2" key="1">
    <citation type="submission" date="2018-06" db="EMBL/GenBank/DDBJ databases">
        <authorList>
            <consortium name="Pathogen Informatics"/>
            <person name="Doyle S."/>
        </authorList>
    </citation>
    <scope>NUCLEOTIDE SEQUENCE [LARGE SCALE GENOMIC DNA]</scope>
    <source>
        <strain evidence="1 2">NCTC10718</strain>
    </source>
</reference>
<sequence>MIHNVNNFAPVFKTARTSLVAQIDNSLIFSSTNH</sequence>
<gene>
    <name evidence="1" type="ORF">NCTC10718_04284</name>
</gene>
<evidence type="ECO:0000313" key="1">
    <source>
        <dbReference type="EMBL" id="SUG26989.1"/>
    </source>
</evidence>
<dbReference type="Proteomes" id="UP000254332">
    <property type="component" value="Unassembled WGS sequence"/>
</dbReference>
<accession>A0A379SBK8</accession>
<dbReference type="AlphaFoldDB" id="A0A379SBK8"/>
<name>A0A379SBK8_SALER</name>
<proteinExistence type="predicted"/>
<protein>
    <submittedName>
        <fullName evidence="1">Uncharacterized protein</fullName>
    </submittedName>
</protein>
<evidence type="ECO:0000313" key="2">
    <source>
        <dbReference type="Proteomes" id="UP000254332"/>
    </source>
</evidence>
<dbReference type="EMBL" id="UGWQ01000002">
    <property type="protein sequence ID" value="SUG26989.1"/>
    <property type="molecule type" value="Genomic_DNA"/>
</dbReference>
<organism evidence="1 2">
    <name type="scientific">Salmonella enterica</name>
    <name type="common">Salmonella choleraesuis</name>
    <dbReference type="NCBI Taxonomy" id="28901"/>
    <lineage>
        <taxon>Bacteria</taxon>
        <taxon>Pseudomonadati</taxon>
        <taxon>Pseudomonadota</taxon>
        <taxon>Gammaproteobacteria</taxon>
        <taxon>Enterobacterales</taxon>
        <taxon>Enterobacteriaceae</taxon>
        <taxon>Salmonella</taxon>
    </lineage>
</organism>